<name>A0A087M234_9HYPH</name>
<organism evidence="1 2">
    <name type="scientific">Devosia riboflavina</name>
    <dbReference type="NCBI Taxonomy" id="46914"/>
    <lineage>
        <taxon>Bacteria</taxon>
        <taxon>Pseudomonadati</taxon>
        <taxon>Pseudomonadota</taxon>
        <taxon>Alphaproteobacteria</taxon>
        <taxon>Hyphomicrobiales</taxon>
        <taxon>Devosiaceae</taxon>
        <taxon>Devosia</taxon>
    </lineage>
</organism>
<keyword evidence="2" id="KW-1185">Reference proteome</keyword>
<proteinExistence type="predicted"/>
<accession>A0A087M234</accession>
<dbReference type="RefSeq" id="WP_035082690.1">
    <property type="nucleotide sequence ID" value="NZ_JQGC01000009.1"/>
</dbReference>
<reference evidence="1 2" key="1">
    <citation type="submission" date="2014-08" db="EMBL/GenBank/DDBJ databases">
        <authorList>
            <person name="Hassan Y.I."/>
            <person name="Lepp D."/>
            <person name="Zhou T."/>
        </authorList>
    </citation>
    <scope>NUCLEOTIDE SEQUENCE [LARGE SCALE GENOMIC DNA]</scope>
    <source>
        <strain evidence="1 2">IFO13584</strain>
    </source>
</reference>
<dbReference type="OrthoDB" id="7951177at2"/>
<comment type="caution">
    <text evidence="1">The sequence shown here is derived from an EMBL/GenBank/DDBJ whole genome shotgun (WGS) entry which is preliminary data.</text>
</comment>
<evidence type="ECO:0000313" key="1">
    <source>
        <dbReference type="EMBL" id="KFL30937.1"/>
    </source>
</evidence>
<protein>
    <submittedName>
        <fullName evidence="1">Uncharacterized protein</fullName>
    </submittedName>
</protein>
<dbReference type="Proteomes" id="UP000028981">
    <property type="component" value="Unassembled WGS sequence"/>
</dbReference>
<sequence>MVFGNLEEEIMNRDNLTPMQIAQHSLFTAREKLDLLQQLRADAAGAAAEGREFGFTAGEIDEAIAHVHRGVQDGVGTETAFKGDY</sequence>
<dbReference type="EMBL" id="JQGC01000009">
    <property type="protein sequence ID" value="KFL30937.1"/>
    <property type="molecule type" value="Genomic_DNA"/>
</dbReference>
<dbReference type="AlphaFoldDB" id="A0A087M234"/>
<evidence type="ECO:0000313" key="2">
    <source>
        <dbReference type="Proteomes" id="UP000028981"/>
    </source>
</evidence>
<gene>
    <name evidence="1" type="ORF">JP75_11270</name>
</gene>